<gene>
    <name evidence="2" type="ORF">BJY28_002554</name>
</gene>
<dbReference type="Proteomes" id="UP000592181">
    <property type="component" value="Unassembled WGS sequence"/>
</dbReference>
<dbReference type="GO" id="GO:0070297">
    <property type="term" value="P:regulation of phosphorelay signal transduction system"/>
    <property type="evidence" value="ECO:0007669"/>
    <property type="project" value="TreeGrafter"/>
</dbReference>
<comment type="caution">
    <text evidence="2">The sequence shown here is derived from an EMBL/GenBank/DDBJ whole genome shotgun (WGS) entry which is preliminary data.</text>
</comment>
<dbReference type="Gene3D" id="3.40.50.1240">
    <property type="entry name" value="Phosphoglycerate mutase-like"/>
    <property type="match status" value="1"/>
</dbReference>
<evidence type="ECO:0000256" key="1">
    <source>
        <dbReference type="PIRSR" id="PIRSR613078-2"/>
    </source>
</evidence>
<dbReference type="GO" id="GO:0004619">
    <property type="term" value="F:phosphoglycerate mutase activity"/>
    <property type="evidence" value="ECO:0007669"/>
    <property type="project" value="UniProtKB-EC"/>
</dbReference>
<dbReference type="AlphaFoldDB" id="A0A852XHS1"/>
<dbReference type="PANTHER" id="PTHR48100">
    <property type="entry name" value="BROAD-SPECIFICITY PHOSPHATASE YOR283W-RELATED"/>
    <property type="match status" value="1"/>
</dbReference>
<dbReference type="InterPro" id="IPR050275">
    <property type="entry name" value="PGM_Phosphatase"/>
</dbReference>
<dbReference type="GO" id="GO:0101006">
    <property type="term" value="F:protein histidine phosphatase activity"/>
    <property type="evidence" value="ECO:0007669"/>
    <property type="project" value="TreeGrafter"/>
</dbReference>
<dbReference type="Pfam" id="PF00300">
    <property type="entry name" value="His_Phos_1"/>
    <property type="match status" value="1"/>
</dbReference>
<evidence type="ECO:0000313" key="3">
    <source>
        <dbReference type="Proteomes" id="UP000592181"/>
    </source>
</evidence>
<dbReference type="EMBL" id="JACBZX010000001">
    <property type="protein sequence ID" value="NYG38085.1"/>
    <property type="molecule type" value="Genomic_DNA"/>
</dbReference>
<feature type="binding site" evidence="1">
    <location>
        <begin position="26"/>
        <end position="27"/>
    </location>
    <ligand>
        <name>substrate</name>
    </ligand>
</feature>
<dbReference type="InterPro" id="IPR013078">
    <property type="entry name" value="His_Pase_superF_clade-1"/>
</dbReference>
<sequence length="209" mass="22966">MTDTETGRLVLVRHGQTEWSEVGKHTGLTDLPLTPQGERDAATLEPVLHEYRFGLVLCSDLQRARRTAELAGLTPEIDTDLREWDYGDAEGRTTDEMRQEQGPRWDVFESIRPGATPGETSEEVAGRMSRVLARVRPVLTGSAGSPPADVCLVGHGHAMRILTATWLEKSPHFAAQLVLEAGALSVLGRYREDPCIVSWNVPVSARSGR</sequence>
<dbReference type="InterPro" id="IPR029033">
    <property type="entry name" value="His_PPase_superfam"/>
</dbReference>
<dbReference type="RefSeq" id="WP_343037105.1">
    <property type="nucleotide sequence ID" value="NZ_JACBZX010000001.1"/>
</dbReference>
<accession>A0A852XHS1</accession>
<keyword evidence="3" id="KW-1185">Reference proteome</keyword>
<dbReference type="CDD" id="cd07067">
    <property type="entry name" value="HP_PGM_like"/>
    <property type="match status" value="1"/>
</dbReference>
<dbReference type="EC" id="5.4.2.12" evidence="2"/>
<feature type="binding site" evidence="1">
    <location>
        <position position="63"/>
    </location>
    <ligand>
        <name>substrate</name>
    </ligand>
</feature>
<dbReference type="PANTHER" id="PTHR48100:SF15">
    <property type="entry name" value="SEDOHEPTULOSE 1,7-BISPHOSPHATASE"/>
    <property type="match status" value="1"/>
</dbReference>
<dbReference type="SUPFAM" id="SSF53254">
    <property type="entry name" value="Phosphoglycerate mutase-like"/>
    <property type="match status" value="1"/>
</dbReference>
<organism evidence="2 3">
    <name type="scientific">Janibacter alkaliphilus</name>
    <dbReference type="NCBI Taxonomy" id="1069963"/>
    <lineage>
        <taxon>Bacteria</taxon>
        <taxon>Bacillati</taxon>
        <taxon>Actinomycetota</taxon>
        <taxon>Actinomycetes</taxon>
        <taxon>Micrococcales</taxon>
        <taxon>Intrasporangiaceae</taxon>
        <taxon>Janibacter</taxon>
    </lineage>
</organism>
<reference evidence="2 3" key="1">
    <citation type="submission" date="2020-07" db="EMBL/GenBank/DDBJ databases">
        <title>Sequencing the genomes of 1000 actinobacteria strains.</title>
        <authorList>
            <person name="Klenk H.-P."/>
        </authorList>
    </citation>
    <scope>NUCLEOTIDE SEQUENCE [LARGE SCALE GENOMIC DNA]</scope>
    <source>
        <strain evidence="2 3">DSM 24723</strain>
    </source>
</reference>
<proteinExistence type="predicted"/>
<name>A0A852XHS1_9MICO</name>
<protein>
    <submittedName>
        <fullName evidence="2">Putative phosphoglycerate mutase</fullName>
        <ecNumber evidence="2">5.4.2.12</ecNumber>
    </submittedName>
</protein>
<evidence type="ECO:0000313" key="2">
    <source>
        <dbReference type="EMBL" id="NYG38085.1"/>
    </source>
</evidence>
<dbReference type="SMART" id="SM00855">
    <property type="entry name" value="PGAM"/>
    <property type="match status" value="1"/>
</dbReference>
<keyword evidence="2" id="KW-0413">Isomerase</keyword>